<dbReference type="PANTHER" id="PTHR30469:SF15">
    <property type="entry name" value="HLYD FAMILY OF SECRETION PROTEINS"/>
    <property type="match status" value="1"/>
</dbReference>
<keyword evidence="2" id="KW-1133">Transmembrane helix</keyword>
<evidence type="ECO:0000256" key="2">
    <source>
        <dbReference type="SAM" id="Phobius"/>
    </source>
</evidence>
<dbReference type="PANTHER" id="PTHR30469">
    <property type="entry name" value="MULTIDRUG RESISTANCE PROTEIN MDTA"/>
    <property type="match status" value="1"/>
</dbReference>
<feature type="transmembrane region" description="Helical" evidence="2">
    <location>
        <begin position="12"/>
        <end position="32"/>
    </location>
</feature>
<evidence type="ECO:0000313" key="3">
    <source>
        <dbReference type="EMBL" id="MFC3681060.1"/>
    </source>
</evidence>
<dbReference type="RefSeq" id="WP_376867231.1">
    <property type="nucleotide sequence ID" value="NZ_JBHRYB010000013.1"/>
</dbReference>
<comment type="caution">
    <text evidence="3">The sequence shown here is derived from an EMBL/GenBank/DDBJ whole genome shotgun (WGS) entry which is preliminary data.</text>
</comment>
<keyword evidence="2" id="KW-0472">Membrane</keyword>
<dbReference type="Gene3D" id="2.40.50.100">
    <property type="match status" value="1"/>
</dbReference>
<reference evidence="4" key="1">
    <citation type="journal article" date="2019" name="Int. J. Syst. Evol. Microbiol.">
        <title>The Global Catalogue of Microorganisms (GCM) 10K type strain sequencing project: providing services to taxonomists for standard genome sequencing and annotation.</title>
        <authorList>
            <consortium name="The Broad Institute Genomics Platform"/>
            <consortium name="The Broad Institute Genome Sequencing Center for Infectious Disease"/>
            <person name="Wu L."/>
            <person name="Ma J."/>
        </authorList>
    </citation>
    <scope>NUCLEOTIDE SEQUENCE [LARGE SCALE GENOMIC DNA]</scope>
    <source>
        <strain evidence="4">KCTC 42424</strain>
    </source>
</reference>
<gene>
    <name evidence="3" type="ORF">ACFOMG_13215</name>
</gene>
<dbReference type="Gene3D" id="2.40.30.170">
    <property type="match status" value="1"/>
</dbReference>
<keyword evidence="4" id="KW-1185">Reference proteome</keyword>
<name>A0ABV7VUP1_9GAMM</name>
<dbReference type="Gene3D" id="1.10.287.470">
    <property type="entry name" value="Helix hairpin bin"/>
    <property type="match status" value="1"/>
</dbReference>
<feature type="coiled-coil region" evidence="1">
    <location>
        <begin position="118"/>
        <end position="197"/>
    </location>
</feature>
<proteinExistence type="predicted"/>
<sequence length="466" mass="50633">MTPGNETTAGWLSSRLALPLLAVGGLLILIIAKTLAPGPEQQPPQEIAVSVALQPLTTSQLAPSVSGYGVVSAARQLHQVAEVAARILWVHPNLVAGAQFQQHEVLIRLDDTDYRLALAQAKAQQHIIAAQLQELNSNQKNLQALLQLSASKLQLARQELQRKQNLAQQQSLAASQLDAERQKLLNLQQEQQSLQQQLDTLPSRINSLKAQDQAAAASIALQQRNIERTSISMPFNGRIQQLDADPDAFKKQGQLLFSAIASDQVEVEAQFSLDKLRPFFALAFSSPQTPLPQSHNLQQALQQAGLSARISLPLTPDQSWQAEVVSVRESLTAGSHTLAVVLRVNQPYDGIIPGQRPPLLSGFPVRAELLASRRPLIAIPLSALHQHAQSAAAPTHTIYLAYPQSNHHHLSHRLLKQAITPALLTDNQALLLPQALADARQQDAQLVLNDLTPALDGMALQQAGEQ</sequence>
<keyword evidence="1" id="KW-0175">Coiled coil</keyword>
<protein>
    <submittedName>
        <fullName evidence="3">Efflux RND transporter periplasmic adaptor subunit</fullName>
    </submittedName>
</protein>
<evidence type="ECO:0000313" key="4">
    <source>
        <dbReference type="Proteomes" id="UP001595722"/>
    </source>
</evidence>
<keyword evidence="2" id="KW-0812">Transmembrane</keyword>
<organism evidence="3 4">
    <name type="scientific">Bacterioplanoides pacificum</name>
    <dbReference type="NCBI Taxonomy" id="1171596"/>
    <lineage>
        <taxon>Bacteria</taxon>
        <taxon>Pseudomonadati</taxon>
        <taxon>Pseudomonadota</taxon>
        <taxon>Gammaproteobacteria</taxon>
        <taxon>Oceanospirillales</taxon>
        <taxon>Oceanospirillaceae</taxon>
        <taxon>Bacterioplanoides</taxon>
    </lineage>
</organism>
<dbReference type="EMBL" id="JBHRYB010000013">
    <property type="protein sequence ID" value="MFC3681060.1"/>
    <property type="molecule type" value="Genomic_DNA"/>
</dbReference>
<evidence type="ECO:0000256" key="1">
    <source>
        <dbReference type="SAM" id="Coils"/>
    </source>
</evidence>
<accession>A0ABV7VUP1</accession>
<dbReference type="Proteomes" id="UP001595722">
    <property type="component" value="Unassembled WGS sequence"/>
</dbReference>